<reference evidence="2" key="1">
    <citation type="submission" date="2015-07" db="EMBL/GenBank/DDBJ databases">
        <title>Draft genome sequence of Streptomyces sp. CMAA 1322, a bacterium isolated from Caatinga biome, from dry forest semiarid of Brazil.</title>
        <authorList>
            <person name="Santos S.N."/>
            <person name="Gacesa R."/>
            <person name="Taketani R.G."/>
            <person name="Long P.F."/>
            <person name="Melo I.S."/>
        </authorList>
    </citation>
    <scope>NUCLEOTIDE SEQUENCE [LARGE SCALE GENOMIC DNA]</scope>
    <source>
        <strain evidence="2">CMAA 1322</strain>
    </source>
</reference>
<dbReference type="AlphaFoldDB" id="A0A0K9XAK2"/>
<protein>
    <submittedName>
        <fullName evidence="1">Uncharacterized protein</fullName>
    </submittedName>
</protein>
<sequence>MRLVTLPPLVQGCNTCRAYAEMITTALFRGAASTATAGRYGLADHLCEAHGIEPAPIPGYAVRSGDTVMDAEGDEWMLVRRAPWTLASPLTPQRAGRQA</sequence>
<comment type="caution">
    <text evidence="1">The sequence shown here is derived from an EMBL/GenBank/DDBJ whole genome shotgun (WGS) entry which is preliminary data.</text>
</comment>
<evidence type="ECO:0000313" key="2">
    <source>
        <dbReference type="Proteomes" id="UP000037288"/>
    </source>
</evidence>
<keyword evidence="2" id="KW-1185">Reference proteome</keyword>
<dbReference type="PATRIC" id="fig|1678637.3.peg.4926"/>
<organism evidence="1 2">
    <name type="scientific">Streptomyces caatingaensis</name>
    <dbReference type="NCBI Taxonomy" id="1678637"/>
    <lineage>
        <taxon>Bacteria</taxon>
        <taxon>Bacillati</taxon>
        <taxon>Actinomycetota</taxon>
        <taxon>Actinomycetes</taxon>
        <taxon>Kitasatosporales</taxon>
        <taxon>Streptomycetaceae</taxon>
        <taxon>Streptomyces</taxon>
    </lineage>
</organism>
<gene>
    <name evidence="1" type="ORF">AC230_22985</name>
</gene>
<name>A0A0K9XAK2_9ACTN</name>
<evidence type="ECO:0000313" key="1">
    <source>
        <dbReference type="EMBL" id="KNB49662.1"/>
    </source>
</evidence>
<dbReference type="EMBL" id="LFXA01000017">
    <property type="protein sequence ID" value="KNB49662.1"/>
    <property type="molecule type" value="Genomic_DNA"/>
</dbReference>
<accession>A0A0K9XAK2</accession>
<dbReference type="Proteomes" id="UP000037288">
    <property type="component" value="Unassembled WGS sequence"/>
</dbReference>
<proteinExistence type="predicted"/>